<keyword evidence="1" id="KW-0812">Transmembrane</keyword>
<dbReference type="Pfam" id="PF04114">
    <property type="entry name" value="Gaa1"/>
    <property type="match status" value="1"/>
</dbReference>
<feature type="transmembrane region" description="Helical" evidence="1">
    <location>
        <begin position="679"/>
        <end position="704"/>
    </location>
</feature>
<feature type="transmembrane region" description="Helical" evidence="1">
    <location>
        <begin position="29"/>
        <end position="48"/>
    </location>
</feature>
<dbReference type="OMA" id="MAIALWM"/>
<reference evidence="2" key="1">
    <citation type="submission" date="2021-08" db="EMBL/GenBank/DDBJ databases">
        <title>WGS assembly of Ceratopteris richardii.</title>
        <authorList>
            <person name="Marchant D.B."/>
            <person name="Chen G."/>
            <person name="Jenkins J."/>
            <person name="Shu S."/>
            <person name="Leebens-Mack J."/>
            <person name="Grimwood J."/>
            <person name="Schmutz J."/>
            <person name="Soltis P."/>
            <person name="Soltis D."/>
            <person name="Chen Z.-H."/>
        </authorList>
    </citation>
    <scope>NUCLEOTIDE SEQUENCE</scope>
    <source>
        <strain evidence="2">Whitten #5841</strain>
        <tissue evidence="2">Leaf</tissue>
    </source>
</reference>
<dbReference type="EMBL" id="CM035406">
    <property type="protein sequence ID" value="KAH7446280.1"/>
    <property type="molecule type" value="Genomic_DNA"/>
</dbReference>
<evidence type="ECO:0000256" key="1">
    <source>
        <dbReference type="SAM" id="Phobius"/>
    </source>
</evidence>
<comment type="caution">
    <text evidence="2">The sequence shown here is derived from an EMBL/GenBank/DDBJ whole genome shotgun (WGS) entry which is preliminary data.</text>
</comment>
<dbReference type="GO" id="GO:0042765">
    <property type="term" value="C:GPI-anchor transamidase complex"/>
    <property type="evidence" value="ECO:0007669"/>
    <property type="project" value="InterPro"/>
</dbReference>
<accession>A0A8T2VGC6</accession>
<keyword evidence="1" id="KW-0472">Membrane</keyword>
<dbReference type="PANTHER" id="PTHR13304:SF0">
    <property type="entry name" value="GLYCOSYLPHOSPHATIDYLINOSITOL ANCHOR ATTACHMENT 1 PROTEIN"/>
    <property type="match status" value="1"/>
</dbReference>
<dbReference type="Proteomes" id="UP000825935">
    <property type="component" value="Chromosome 1"/>
</dbReference>
<feature type="transmembrane region" description="Helical" evidence="1">
    <location>
        <begin position="640"/>
        <end position="659"/>
    </location>
</feature>
<sequence>MVESSKSDRPPERLLPKLAALAVRHADPLVAILCVAGLVALLLLPSLAKNTYISENALIPGSASPKFAIRDAMNAAQFARDLQALRQNVTDRPRVVRSFLINHLVAINADFYVHAFYPPEPPFSSLNFFSSHPSYLRSSVETNEIPPENLGVNIAGIIRAPRGEGIEVIVLVTPFDAESFTDADAVSLGLSLSLFQLLSKSPWLAKDIVLLIADSRYSAHSAVSAWLKEYYEPFSFGGPLFHGSTSQQEFYARIMDAPFASLLKESTLADFKRAGVISAGLVFDMQGVQGRLLSDFLTVHAEGPNGQMPNLDLINVINNLAVYREGLQMKLDMATNILEWAWLGIIGQILETLGHFAAMINEGWKFGSPAFEYVQGAATLARSVMLQAFGVPTGVHGAFRDYQIDAVTVIMTFAQAHGGQVGSLLKFGRLVEGTIRSVNNLLEKFHQSFFLYFLAGPSRFVSVGIYTIPLMLLLVTLPLKAAAVCVQRTECSAQATETSSPLQASSIPVLPARNFTNWLFAVLTVCVIELWALTVTIFPPIANYLADTSELKVTVWGAYSSLSCLLCFMVLVWVSKLLGIPNSFGSSWTSLKASTLGLATIGVGIMSPINFAAALAGVIVLVPMCFLACPFRKQKGMFQFFLGLALCLFCTLLVSLFYTEQPKLTLAMLWEWVECQWKWGSATYLYLSLVHLPCSVLSMILLVCNPDK</sequence>
<dbReference type="PIRSF" id="PIRSF036762">
    <property type="entry name" value="GAA1"/>
    <property type="match status" value="1"/>
</dbReference>
<keyword evidence="1" id="KW-1133">Transmembrane helix</keyword>
<feature type="transmembrane region" description="Helical" evidence="1">
    <location>
        <begin position="553"/>
        <end position="575"/>
    </location>
</feature>
<evidence type="ECO:0008006" key="4">
    <source>
        <dbReference type="Google" id="ProtNLM"/>
    </source>
</evidence>
<gene>
    <name evidence="2" type="ORF">KP509_01G049800</name>
</gene>
<evidence type="ECO:0000313" key="2">
    <source>
        <dbReference type="EMBL" id="KAH7446280.1"/>
    </source>
</evidence>
<keyword evidence="3" id="KW-1185">Reference proteome</keyword>
<protein>
    <recommendedName>
        <fullName evidence="4">Glycosylphosphatidylinositol anchor attachment 1 protein</fullName>
    </recommendedName>
</protein>
<dbReference type="AlphaFoldDB" id="A0A8T2VGC6"/>
<organism evidence="2 3">
    <name type="scientific">Ceratopteris richardii</name>
    <name type="common">Triangle waterfern</name>
    <dbReference type="NCBI Taxonomy" id="49495"/>
    <lineage>
        <taxon>Eukaryota</taxon>
        <taxon>Viridiplantae</taxon>
        <taxon>Streptophyta</taxon>
        <taxon>Embryophyta</taxon>
        <taxon>Tracheophyta</taxon>
        <taxon>Polypodiopsida</taxon>
        <taxon>Polypodiidae</taxon>
        <taxon>Polypodiales</taxon>
        <taxon>Pteridineae</taxon>
        <taxon>Pteridaceae</taxon>
        <taxon>Parkerioideae</taxon>
        <taxon>Ceratopteris</taxon>
    </lineage>
</organism>
<feature type="transmembrane region" description="Helical" evidence="1">
    <location>
        <begin position="595"/>
        <end position="628"/>
    </location>
</feature>
<proteinExistence type="predicted"/>
<dbReference type="InterPro" id="IPR007246">
    <property type="entry name" value="Gaa1"/>
</dbReference>
<dbReference type="PANTHER" id="PTHR13304">
    <property type="entry name" value="GLYCOSYLPHOSPHATIDYLINOSITOL ANCHOR ATTACHMENT 1 PROTEIN"/>
    <property type="match status" value="1"/>
</dbReference>
<dbReference type="GO" id="GO:0016255">
    <property type="term" value="P:attachment of GPI anchor to protein"/>
    <property type="evidence" value="ECO:0007669"/>
    <property type="project" value="TreeGrafter"/>
</dbReference>
<evidence type="ECO:0000313" key="3">
    <source>
        <dbReference type="Proteomes" id="UP000825935"/>
    </source>
</evidence>
<name>A0A8T2VGC6_CERRI</name>
<dbReference type="OrthoDB" id="445301at2759"/>
<feature type="transmembrane region" description="Helical" evidence="1">
    <location>
        <begin position="518"/>
        <end position="541"/>
    </location>
</feature>